<evidence type="ECO:0000313" key="1">
    <source>
        <dbReference type="EMBL" id="SVA08986.1"/>
    </source>
</evidence>
<gene>
    <name evidence="1" type="ORF">METZ01_LOCUS61840</name>
</gene>
<proteinExistence type="predicted"/>
<protein>
    <submittedName>
        <fullName evidence="1">Uncharacterized protein</fullName>
    </submittedName>
</protein>
<accession>A0A381SYD0</accession>
<organism evidence="1">
    <name type="scientific">marine metagenome</name>
    <dbReference type="NCBI Taxonomy" id="408172"/>
    <lineage>
        <taxon>unclassified sequences</taxon>
        <taxon>metagenomes</taxon>
        <taxon>ecological metagenomes</taxon>
    </lineage>
</organism>
<dbReference type="EMBL" id="UINC01003755">
    <property type="protein sequence ID" value="SVA08986.1"/>
    <property type="molecule type" value="Genomic_DNA"/>
</dbReference>
<dbReference type="AlphaFoldDB" id="A0A381SYD0"/>
<reference evidence="1" key="1">
    <citation type="submission" date="2018-05" db="EMBL/GenBank/DDBJ databases">
        <authorList>
            <person name="Lanie J.A."/>
            <person name="Ng W.-L."/>
            <person name="Kazmierczak K.M."/>
            <person name="Andrzejewski T.M."/>
            <person name="Davidsen T.M."/>
            <person name="Wayne K.J."/>
            <person name="Tettelin H."/>
            <person name="Glass J.I."/>
            <person name="Rusch D."/>
            <person name="Podicherti R."/>
            <person name="Tsui H.-C.T."/>
            <person name="Winkler M.E."/>
        </authorList>
    </citation>
    <scope>NUCLEOTIDE SEQUENCE</scope>
</reference>
<name>A0A381SYD0_9ZZZZ</name>
<sequence length="54" mass="5659">MLELGLVTVGTSRMIQVSLIPIAIRKGLLSSSEVQFPFIIIVGSKNAGTGPGNF</sequence>